<feature type="transmembrane region" description="Helical" evidence="11">
    <location>
        <begin position="655"/>
        <end position="678"/>
    </location>
</feature>
<dbReference type="InterPro" id="IPR039859">
    <property type="entry name" value="PFA4/ZDH16/20/ERF2-like"/>
</dbReference>
<evidence type="ECO:0000256" key="5">
    <source>
        <dbReference type="ARBA" id="ARBA00023136"/>
    </source>
</evidence>
<evidence type="ECO:0000313" key="14">
    <source>
        <dbReference type="Proteomes" id="UP000007796"/>
    </source>
</evidence>
<feature type="compositionally biased region" description="Low complexity" evidence="10">
    <location>
        <begin position="1006"/>
        <end position="1028"/>
    </location>
</feature>
<feature type="transmembrane region" description="Helical" evidence="11">
    <location>
        <begin position="462"/>
        <end position="482"/>
    </location>
</feature>
<comment type="subcellular location">
    <subcellularLocation>
        <location evidence="1">Membrane</location>
        <topology evidence="1">Multi-pass membrane protein</topology>
    </subcellularLocation>
</comment>
<keyword evidence="7" id="KW-0449">Lipoprotein</keyword>
<feature type="compositionally biased region" description="Basic and acidic residues" evidence="10">
    <location>
        <begin position="398"/>
        <end position="416"/>
    </location>
</feature>
<feature type="transmembrane region" description="Helical" evidence="11">
    <location>
        <begin position="611"/>
        <end position="635"/>
    </location>
</feature>
<dbReference type="GeneID" id="25978495"/>
<dbReference type="STRING" id="655863.F0XRH1"/>
<evidence type="ECO:0000313" key="13">
    <source>
        <dbReference type="EMBL" id="EFW99734.1"/>
    </source>
</evidence>
<feature type="compositionally biased region" description="Polar residues" evidence="10">
    <location>
        <begin position="855"/>
        <end position="870"/>
    </location>
</feature>
<feature type="compositionally biased region" description="Basic and acidic residues" evidence="10">
    <location>
        <begin position="871"/>
        <end position="888"/>
    </location>
</feature>
<feature type="region of interest" description="Disordered" evidence="10">
    <location>
        <begin position="932"/>
        <end position="983"/>
    </location>
</feature>
<reference evidence="13 14" key="1">
    <citation type="journal article" date="2011" name="Proc. Natl. Acad. Sci. U.S.A.">
        <title>Genome and transcriptome analyses of the mountain pine beetle-fungal symbiont Grosmannia clavigera, a lodgepole pine pathogen.</title>
        <authorList>
            <person name="DiGuistini S."/>
            <person name="Wang Y."/>
            <person name="Liao N.Y."/>
            <person name="Taylor G."/>
            <person name="Tanguay P."/>
            <person name="Feau N."/>
            <person name="Henrissat B."/>
            <person name="Chan S.K."/>
            <person name="Hesse-Orce U."/>
            <person name="Alamouti S.M."/>
            <person name="Tsui C.K.M."/>
            <person name="Docking R.T."/>
            <person name="Levasseur A."/>
            <person name="Haridas S."/>
            <person name="Robertson G."/>
            <person name="Birol I."/>
            <person name="Holt R.A."/>
            <person name="Marra M.A."/>
            <person name="Hamelin R.C."/>
            <person name="Hirst M."/>
            <person name="Jones S.J.M."/>
            <person name="Bohlmann J."/>
            <person name="Breuil C."/>
        </authorList>
    </citation>
    <scope>NUCLEOTIDE SEQUENCE [LARGE SCALE GENOMIC DNA]</scope>
    <source>
        <strain evidence="14">kw1407 / UAMH 11150</strain>
    </source>
</reference>
<feature type="domain" description="C2H2-type" evidence="12">
    <location>
        <begin position="318"/>
        <end position="345"/>
    </location>
</feature>
<dbReference type="OrthoDB" id="302728at2759"/>
<evidence type="ECO:0000259" key="12">
    <source>
        <dbReference type="SMART" id="SM00355"/>
    </source>
</evidence>
<keyword evidence="2" id="KW-0808">Transferase</keyword>
<dbReference type="InterPro" id="IPR013087">
    <property type="entry name" value="Znf_C2H2_type"/>
</dbReference>
<feature type="region of interest" description="Disordered" evidence="10">
    <location>
        <begin position="804"/>
        <end position="888"/>
    </location>
</feature>
<dbReference type="RefSeq" id="XP_014169466.1">
    <property type="nucleotide sequence ID" value="XM_014313991.1"/>
</dbReference>
<feature type="domain" description="C2H2-type" evidence="12">
    <location>
        <begin position="42"/>
        <end position="65"/>
    </location>
</feature>
<organism evidence="14">
    <name type="scientific">Grosmannia clavigera (strain kw1407 / UAMH 11150)</name>
    <name type="common">Blue stain fungus</name>
    <name type="synonym">Graphiocladiella clavigera</name>
    <dbReference type="NCBI Taxonomy" id="655863"/>
    <lineage>
        <taxon>Eukaryota</taxon>
        <taxon>Fungi</taxon>
        <taxon>Dikarya</taxon>
        <taxon>Ascomycota</taxon>
        <taxon>Pezizomycotina</taxon>
        <taxon>Sordariomycetes</taxon>
        <taxon>Sordariomycetidae</taxon>
        <taxon>Ophiostomatales</taxon>
        <taxon>Ophiostomataceae</taxon>
        <taxon>Leptographium</taxon>
    </lineage>
</organism>
<dbReference type="SMART" id="SM00355">
    <property type="entry name" value="ZnF_C2H2"/>
    <property type="match status" value="4"/>
</dbReference>
<keyword evidence="5 11" id="KW-0472">Membrane</keyword>
<feature type="region of interest" description="Disordered" evidence="10">
    <location>
        <begin position="201"/>
        <end position="271"/>
    </location>
</feature>
<evidence type="ECO:0000256" key="11">
    <source>
        <dbReference type="SAM" id="Phobius"/>
    </source>
</evidence>
<dbReference type="HOGENOM" id="CLU_312628_0_0_1"/>
<feature type="compositionally biased region" description="Basic and acidic residues" evidence="10">
    <location>
        <begin position="950"/>
        <end position="964"/>
    </location>
</feature>
<keyword evidence="6" id="KW-0564">Palmitate</keyword>
<name>F0XRH1_GROCL</name>
<feature type="domain" description="C2H2-type" evidence="12">
    <location>
        <begin position="283"/>
        <end position="313"/>
    </location>
</feature>
<evidence type="ECO:0000256" key="10">
    <source>
        <dbReference type="SAM" id="MobiDB-lite"/>
    </source>
</evidence>
<protein>
    <submittedName>
        <fullName evidence="13">Dhhc zinc finger membrane protein</fullName>
    </submittedName>
</protein>
<dbReference type="GO" id="GO:0019706">
    <property type="term" value="F:protein-cysteine S-palmitoyltransferase activity"/>
    <property type="evidence" value="ECO:0007669"/>
    <property type="project" value="UniProtKB-EC"/>
</dbReference>
<dbReference type="AlphaFoldDB" id="F0XRH1"/>
<proteinExistence type="predicted"/>
<dbReference type="Pfam" id="PF01529">
    <property type="entry name" value="DHHC"/>
    <property type="match status" value="1"/>
</dbReference>
<feature type="region of interest" description="Disordered" evidence="10">
    <location>
        <begin position="167"/>
        <end position="188"/>
    </location>
</feature>
<feature type="compositionally biased region" description="Polar residues" evidence="10">
    <location>
        <begin position="239"/>
        <end position="251"/>
    </location>
</feature>
<dbReference type="PANTHER" id="PTHR12246">
    <property type="entry name" value="PALMITOYLTRANSFERASE ZDHHC16"/>
    <property type="match status" value="1"/>
</dbReference>
<evidence type="ECO:0000256" key="4">
    <source>
        <dbReference type="ARBA" id="ARBA00022989"/>
    </source>
</evidence>
<evidence type="ECO:0000256" key="1">
    <source>
        <dbReference type="ARBA" id="ARBA00004141"/>
    </source>
</evidence>
<keyword evidence="4 11" id="KW-1133">Transmembrane helix</keyword>
<dbReference type="eggNOG" id="KOG1315">
    <property type="taxonomic scope" value="Eukaryota"/>
</dbReference>
<accession>F0XRH1</accession>
<dbReference type="InterPro" id="IPR001594">
    <property type="entry name" value="Palmitoyltrfase_DHHC"/>
</dbReference>
<dbReference type="PROSITE" id="PS50216">
    <property type="entry name" value="DHHC"/>
    <property type="match status" value="1"/>
</dbReference>
<dbReference type="GO" id="GO:0016020">
    <property type="term" value="C:membrane"/>
    <property type="evidence" value="ECO:0007669"/>
    <property type="project" value="UniProtKB-SubCell"/>
</dbReference>
<sequence length="1068" mass="116056">METEKFHQCFDCPDGVQIFSTEDELMAHKWDMIRTEMSREHMNCHICGMKHRTFEGLIRHYQLSHPAKQKLACPGCRTVFPRLHLLMDHMEGNDCPNVTAAQVGDRRMRKALAAAAAGNASSAASEIGIFDVGGRVPAAGYGQYMGLDVPPPPADPKAIEDGRREAIRQGGSGRKSRPAMPSQALVAATATATTFARTAREFRHGDSKLPDLLTDSPADGRHRGLDSIGSPADHRGSTAPKNRSQQVSLPGSSAEAGSSLDPNHPSHPDFDVFRYKNRITGRFNCPHMGCRRAGKSFKSASGFITHLRSDAAHTSLRVQCPSCSRYFTTIQALVQHSESQSARCHLRDSEEFHHFLDTLTGGMVAVQGRNIDLTVAYEVQPGAVRDLLPNGEIPVLMDGDRDDHDRDRNSDRPRPFEHFEQAARIGEHNDDGHHRHHGHHNRAMLLTRRLARRVERSCCLCAHYFPLAFVIGLSSWACWVMLRLGSRTRSEGSSSSDTAASWVGPGTAAAAVVLYVLQMWSYGTAVLTAPGSTTDDHGYSTVPPTAMSGSGNSHAGITVKSNGELRFCKKCQARKPDRAHHCSTCRRCVLKMDHHCPWLATCVGLHNAKAFVLFLVYTTLLAWLCLAASTAWVWTEVVNDTTYDSYDDSLMPIQYIMLCVISGIIGLVLGLFTGWHIYLACRGQTTIECMEKTRYQSPLRQSAGGGWSGKTGGGGAFRLGRRLTYDQMERYRAQKRHQEYLDEQDGKLLPHAFDLGARQNLLHLLGPQPWLWALPVCNTTGDGWSWEPSPRWLAARDGILRDREAQKARERAAGWGPVEEEGGESLGLGPGLGLGPEAEDENGYSTAPTAPPRYDSTTSATSPPSRFSTSKADRILGRDPRLYSDETPRRAAAAAAAAAAAETSSAPVFSMQRLTTSGRALRRGQLPRILNDSILDGSDTDVDSDDEEERREKAKDEAAAAEARRRLHQQTHQALAPLRARWLPQPQRSAGASGLLLRQTTAAVSSSSLASSAATSPLVSPSRESSVGPAGGVGSVGTVAAGISTADSVSIIGSSDSRAADTDDGGVD</sequence>
<evidence type="ECO:0000256" key="3">
    <source>
        <dbReference type="ARBA" id="ARBA00022692"/>
    </source>
</evidence>
<gene>
    <name evidence="13" type="ORF">CMQ_52</name>
</gene>
<feature type="compositionally biased region" description="Acidic residues" evidence="10">
    <location>
        <begin position="938"/>
        <end position="949"/>
    </location>
</feature>
<feature type="compositionally biased region" description="Gly residues" evidence="10">
    <location>
        <begin position="824"/>
        <end position="834"/>
    </location>
</feature>
<dbReference type="InParanoid" id="F0XRH1"/>
<feature type="region of interest" description="Disordered" evidence="10">
    <location>
        <begin position="1006"/>
        <end position="1037"/>
    </location>
</feature>
<keyword evidence="14" id="KW-1185">Reference proteome</keyword>
<feature type="domain" description="C2H2-type" evidence="12">
    <location>
        <begin position="71"/>
        <end position="91"/>
    </location>
</feature>
<evidence type="ECO:0000256" key="9">
    <source>
        <dbReference type="ARBA" id="ARBA00048048"/>
    </source>
</evidence>
<evidence type="ECO:0000256" key="7">
    <source>
        <dbReference type="ARBA" id="ARBA00023288"/>
    </source>
</evidence>
<dbReference type="Proteomes" id="UP000007796">
    <property type="component" value="Unassembled WGS sequence"/>
</dbReference>
<evidence type="ECO:0000256" key="6">
    <source>
        <dbReference type="ARBA" id="ARBA00023139"/>
    </source>
</evidence>
<dbReference type="EMBL" id="GL629807">
    <property type="protein sequence ID" value="EFW99734.1"/>
    <property type="molecule type" value="Genomic_DNA"/>
</dbReference>
<keyword evidence="3 11" id="KW-0812">Transmembrane</keyword>
<keyword evidence="8" id="KW-0012">Acyltransferase</keyword>
<feature type="region of interest" description="Disordered" evidence="10">
    <location>
        <begin position="395"/>
        <end position="416"/>
    </location>
</feature>
<evidence type="ECO:0000256" key="8">
    <source>
        <dbReference type="ARBA" id="ARBA00023315"/>
    </source>
</evidence>
<comment type="catalytic activity">
    <reaction evidence="9">
        <text>L-cysteinyl-[protein] + hexadecanoyl-CoA = S-hexadecanoyl-L-cysteinyl-[protein] + CoA</text>
        <dbReference type="Rhea" id="RHEA:36683"/>
        <dbReference type="Rhea" id="RHEA-COMP:10131"/>
        <dbReference type="Rhea" id="RHEA-COMP:11032"/>
        <dbReference type="ChEBI" id="CHEBI:29950"/>
        <dbReference type="ChEBI" id="CHEBI:57287"/>
        <dbReference type="ChEBI" id="CHEBI:57379"/>
        <dbReference type="ChEBI" id="CHEBI:74151"/>
        <dbReference type="EC" id="2.3.1.225"/>
    </reaction>
</comment>
<evidence type="ECO:0000256" key="2">
    <source>
        <dbReference type="ARBA" id="ARBA00022679"/>
    </source>
</evidence>